<dbReference type="InterPro" id="IPR011009">
    <property type="entry name" value="Kinase-like_dom_sf"/>
</dbReference>
<feature type="repeat" description="ANK" evidence="6">
    <location>
        <begin position="216"/>
        <end position="240"/>
    </location>
</feature>
<dbReference type="InterPro" id="IPR036770">
    <property type="entry name" value="Ankyrin_rpt-contain_sf"/>
</dbReference>
<dbReference type="SUPFAM" id="SSF56112">
    <property type="entry name" value="Protein kinase-like (PK-like)"/>
    <property type="match status" value="1"/>
</dbReference>
<dbReference type="PRINTS" id="PR00401">
    <property type="entry name" value="SH2DOMAIN"/>
</dbReference>
<dbReference type="GO" id="GO:0004715">
    <property type="term" value="F:non-membrane spanning protein tyrosine kinase activity"/>
    <property type="evidence" value="ECO:0007669"/>
    <property type="project" value="UniProtKB-EC"/>
</dbReference>
<keyword evidence="11" id="KW-1185">Reference proteome</keyword>
<keyword evidence="7" id="KW-0727">SH2 domain</keyword>
<dbReference type="PROSITE" id="PS50011">
    <property type="entry name" value="PROTEIN_KINASE_DOM"/>
    <property type="match status" value="1"/>
</dbReference>
<evidence type="ECO:0000256" key="7">
    <source>
        <dbReference type="PROSITE-ProRule" id="PRU00191"/>
    </source>
</evidence>
<dbReference type="SMART" id="SM00248">
    <property type="entry name" value="ANK"/>
    <property type="match status" value="4"/>
</dbReference>
<feature type="repeat" description="ANK" evidence="6">
    <location>
        <begin position="183"/>
        <end position="215"/>
    </location>
</feature>
<keyword evidence="5 8" id="KW-0829">Tyrosine-protein kinase</keyword>
<evidence type="ECO:0000256" key="5">
    <source>
        <dbReference type="ARBA" id="ARBA00023137"/>
    </source>
</evidence>
<keyword evidence="6" id="KW-0040">ANK repeat</keyword>
<protein>
    <recommendedName>
        <fullName evidence="8">Tyrosine-protein kinase</fullName>
        <ecNumber evidence="8">2.7.10.2</ecNumber>
    </recommendedName>
</protein>
<dbReference type="CDD" id="cd00173">
    <property type="entry name" value="SH2"/>
    <property type="match status" value="1"/>
</dbReference>
<dbReference type="InterPro" id="IPR001245">
    <property type="entry name" value="Ser-Thr/Tyr_kinase_cat_dom"/>
</dbReference>
<dbReference type="GO" id="GO:0005524">
    <property type="term" value="F:ATP binding"/>
    <property type="evidence" value="ECO:0007669"/>
    <property type="project" value="UniProtKB-KW"/>
</dbReference>
<comment type="catalytic activity">
    <reaction evidence="8">
        <text>L-tyrosyl-[protein] + ATP = O-phospho-L-tyrosyl-[protein] + ADP + H(+)</text>
        <dbReference type="Rhea" id="RHEA:10596"/>
        <dbReference type="Rhea" id="RHEA-COMP:10136"/>
        <dbReference type="Rhea" id="RHEA-COMP:20101"/>
        <dbReference type="ChEBI" id="CHEBI:15378"/>
        <dbReference type="ChEBI" id="CHEBI:30616"/>
        <dbReference type="ChEBI" id="CHEBI:46858"/>
        <dbReference type="ChEBI" id="CHEBI:61978"/>
        <dbReference type="ChEBI" id="CHEBI:456216"/>
        <dbReference type="EC" id="2.7.10.2"/>
    </reaction>
</comment>
<dbReference type="Pfam" id="PF12796">
    <property type="entry name" value="Ank_2"/>
    <property type="match status" value="1"/>
</dbReference>
<sequence length="808" mass="87527">MKRHKALTGLFKHLQQQKQRPYWFHGQLGREETERRLHAQGGHGDYLVRYSSATGKYVLSLLHTDGSIYHYPIDRLDDGFYQLRGTESKFLGLDLLLTDFSRALVEASGGIVRRLGRHVQAQEPPPAELIVYGTTTPLHEAVRRGDTLEIRRLLLSLLQLAKTTTSTSGQLSISIVNEKSADTGSTALIDAAKTGNADSVRLLLEAGANTALWDCAGYSALHRAAQKDFVSVVELLLTLGKADPQIRCPLSGNSPLHEAAILGHSNCASALLRHGAAAHPLNADEEMPYELALRFGFAELADYLADWPAEELEDGLEDGDSESHLQRQLSTAVWYHPSLSRADTDAAMRSLSNPPLDGDFLVRLSTSTTSAADDFDDSGASAGTIAASHRSLPTNPMSRHQKRFVLCLASSGSVYKYAIDCDAGAYPVSSTAAATVGLPTGRRLRRKRDAWYIGGGPRHPSLGHLIDYLTRIPDGIPCRLQRPIPPSSVRPSSHHQQLGLIPLSQVLLLSRISGNTAAEIDMFNGRLLSSTTTISSNNSSSASNSTANVAIKVLTPNVRSFNDSSKALKSLADVKLSQLSHKSLVGFVGICLESANNKLMILNELCSVGSAIDYAIRQSPESKPLDLRRWCAQAAQGMAYLASKGCRHGRLSARNILLTVGTGSDSGADKLVAKVSDFGLTDLMSTGFDKHNTALEVGRWYPPELLELAVSLSDPQPATASTESTDVWSFGVCVWELHCCRRYPAGRPTPWHGAGTPGAVLNRLRRGDRLELPEPAAAVVVIKDVVARCMAEAAPLRRAEWIVKRLAL</sequence>
<dbReference type="Proteomes" id="UP000095280">
    <property type="component" value="Unplaced"/>
</dbReference>
<evidence type="ECO:0000256" key="1">
    <source>
        <dbReference type="ARBA" id="ARBA00022679"/>
    </source>
</evidence>
<dbReference type="AlphaFoldDB" id="A0A1I8HKY7"/>
<reference evidence="12" key="1">
    <citation type="submission" date="2016-11" db="UniProtKB">
        <authorList>
            <consortium name="WormBaseParasite"/>
        </authorList>
    </citation>
    <scope>IDENTIFICATION</scope>
</reference>
<dbReference type="PROSITE" id="PS50088">
    <property type="entry name" value="ANK_REPEAT"/>
    <property type="match status" value="3"/>
</dbReference>
<dbReference type="Gene3D" id="3.30.505.10">
    <property type="entry name" value="SH2 domain"/>
    <property type="match status" value="2"/>
</dbReference>
<comment type="similarity">
    <text evidence="8">Belongs to the protein kinase superfamily. Tyr protein kinase family.</text>
</comment>
<evidence type="ECO:0000256" key="6">
    <source>
        <dbReference type="PROSITE-ProRule" id="PRU00023"/>
    </source>
</evidence>
<organism evidence="11 12">
    <name type="scientific">Macrostomum lignano</name>
    <dbReference type="NCBI Taxonomy" id="282301"/>
    <lineage>
        <taxon>Eukaryota</taxon>
        <taxon>Metazoa</taxon>
        <taxon>Spiralia</taxon>
        <taxon>Lophotrochozoa</taxon>
        <taxon>Platyhelminthes</taxon>
        <taxon>Rhabditophora</taxon>
        <taxon>Macrostomorpha</taxon>
        <taxon>Macrostomida</taxon>
        <taxon>Macrostomidae</taxon>
        <taxon>Macrostomum</taxon>
    </lineage>
</organism>
<keyword evidence="1 8" id="KW-0808">Transferase</keyword>
<dbReference type="WBParaSite" id="maker-uti_cns_0006814-snap-gene-0.4-mRNA-1">
    <property type="protein sequence ID" value="maker-uti_cns_0006814-snap-gene-0.4-mRNA-1"/>
    <property type="gene ID" value="maker-uti_cns_0006814-snap-gene-0.4"/>
</dbReference>
<dbReference type="PANTHER" id="PTHR24418">
    <property type="entry name" value="TYROSINE-PROTEIN KINASE"/>
    <property type="match status" value="1"/>
</dbReference>
<dbReference type="InterPro" id="IPR036860">
    <property type="entry name" value="SH2_dom_sf"/>
</dbReference>
<evidence type="ECO:0000313" key="12">
    <source>
        <dbReference type="WBParaSite" id="maker-uti_cns_0006814-snap-gene-0.4-mRNA-1"/>
    </source>
</evidence>
<evidence type="ECO:0000256" key="4">
    <source>
        <dbReference type="ARBA" id="ARBA00022840"/>
    </source>
</evidence>
<dbReference type="InterPro" id="IPR000980">
    <property type="entry name" value="SH2"/>
</dbReference>
<feature type="repeat" description="ANK" evidence="6">
    <location>
        <begin position="251"/>
        <end position="283"/>
    </location>
</feature>
<dbReference type="Pfam" id="PF00017">
    <property type="entry name" value="SH2"/>
    <property type="match status" value="1"/>
</dbReference>
<feature type="domain" description="SH2" evidence="9">
    <location>
        <begin position="334"/>
        <end position="484"/>
    </location>
</feature>
<evidence type="ECO:0000256" key="3">
    <source>
        <dbReference type="ARBA" id="ARBA00022777"/>
    </source>
</evidence>
<dbReference type="PROSITE" id="PS50297">
    <property type="entry name" value="ANK_REP_REGION"/>
    <property type="match status" value="3"/>
</dbReference>
<name>A0A1I8HKY7_9PLAT</name>
<keyword evidence="3 8" id="KW-0418">Kinase</keyword>
<dbReference type="InterPro" id="IPR002110">
    <property type="entry name" value="Ankyrin_rpt"/>
</dbReference>
<evidence type="ECO:0000256" key="8">
    <source>
        <dbReference type="RuleBase" id="RU362096"/>
    </source>
</evidence>
<dbReference type="SMART" id="SM00252">
    <property type="entry name" value="SH2"/>
    <property type="match status" value="2"/>
</dbReference>
<evidence type="ECO:0000256" key="2">
    <source>
        <dbReference type="ARBA" id="ARBA00022741"/>
    </source>
</evidence>
<proteinExistence type="inferred from homology"/>
<dbReference type="SUPFAM" id="SSF55550">
    <property type="entry name" value="SH2 domain"/>
    <property type="match status" value="2"/>
</dbReference>
<dbReference type="Pfam" id="PF07714">
    <property type="entry name" value="PK_Tyr_Ser-Thr"/>
    <property type="match status" value="1"/>
</dbReference>
<dbReference type="Pfam" id="PF00023">
    <property type="entry name" value="Ank"/>
    <property type="match status" value="1"/>
</dbReference>
<evidence type="ECO:0000259" key="9">
    <source>
        <dbReference type="PROSITE" id="PS50001"/>
    </source>
</evidence>
<keyword evidence="2 8" id="KW-0547">Nucleotide-binding</keyword>
<dbReference type="InterPro" id="IPR000719">
    <property type="entry name" value="Prot_kinase_dom"/>
</dbReference>
<feature type="domain" description="Protein kinase" evidence="10">
    <location>
        <begin position="492"/>
        <end position="808"/>
    </location>
</feature>
<dbReference type="Gene3D" id="1.10.510.10">
    <property type="entry name" value="Transferase(Phosphotransferase) domain 1"/>
    <property type="match status" value="1"/>
</dbReference>
<feature type="domain" description="SH2" evidence="9">
    <location>
        <begin position="23"/>
        <end position="119"/>
    </location>
</feature>
<accession>A0A1I8HKY7</accession>
<dbReference type="SUPFAM" id="SSF48403">
    <property type="entry name" value="Ankyrin repeat"/>
    <property type="match status" value="1"/>
</dbReference>
<dbReference type="InterPro" id="IPR050198">
    <property type="entry name" value="Non-receptor_tyrosine_kinases"/>
</dbReference>
<evidence type="ECO:0000313" key="11">
    <source>
        <dbReference type="Proteomes" id="UP000095280"/>
    </source>
</evidence>
<keyword evidence="4 8" id="KW-0067">ATP-binding</keyword>
<dbReference type="EC" id="2.7.10.2" evidence="8"/>
<dbReference type="Gene3D" id="1.25.40.20">
    <property type="entry name" value="Ankyrin repeat-containing domain"/>
    <property type="match status" value="2"/>
</dbReference>
<evidence type="ECO:0000259" key="10">
    <source>
        <dbReference type="PROSITE" id="PS50011"/>
    </source>
</evidence>
<dbReference type="PROSITE" id="PS50001">
    <property type="entry name" value="SH2"/>
    <property type="match status" value="2"/>
</dbReference>